<proteinExistence type="predicted"/>
<evidence type="ECO:0000313" key="2">
    <source>
        <dbReference type="EMBL" id="KAH7117344.1"/>
    </source>
</evidence>
<keyword evidence="3" id="KW-1185">Reference proteome</keyword>
<reference evidence="2" key="1">
    <citation type="journal article" date="2021" name="Nat. Commun.">
        <title>Genetic determinants of endophytism in the Arabidopsis root mycobiome.</title>
        <authorList>
            <person name="Mesny F."/>
            <person name="Miyauchi S."/>
            <person name="Thiergart T."/>
            <person name="Pickel B."/>
            <person name="Atanasova L."/>
            <person name="Karlsson M."/>
            <person name="Huettel B."/>
            <person name="Barry K.W."/>
            <person name="Haridas S."/>
            <person name="Chen C."/>
            <person name="Bauer D."/>
            <person name="Andreopoulos W."/>
            <person name="Pangilinan J."/>
            <person name="LaButti K."/>
            <person name="Riley R."/>
            <person name="Lipzen A."/>
            <person name="Clum A."/>
            <person name="Drula E."/>
            <person name="Henrissat B."/>
            <person name="Kohler A."/>
            <person name="Grigoriev I.V."/>
            <person name="Martin F.M."/>
            <person name="Hacquard S."/>
        </authorList>
    </citation>
    <scope>NUCLEOTIDE SEQUENCE</scope>
    <source>
        <strain evidence="2">MPI-CAGE-AT-0147</strain>
    </source>
</reference>
<evidence type="ECO:0000313" key="3">
    <source>
        <dbReference type="Proteomes" id="UP000738349"/>
    </source>
</evidence>
<protein>
    <submittedName>
        <fullName evidence="2">Uncharacterized protein</fullName>
    </submittedName>
</protein>
<name>A0A9P9DE91_9HYPO</name>
<feature type="region of interest" description="Disordered" evidence="1">
    <location>
        <begin position="208"/>
        <end position="250"/>
    </location>
</feature>
<dbReference type="OrthoDB" id="5103739at2759"/>
<organism evidence="2 3">
    <name type="scientific">Dactylonectria macrodidyma</name>
    <dbReference type="NCBI Taxonomy" id="307937"/>
    <lineage>
        <taxon>Eukaryota</taxon>
        <taxon>Fungi</taxon>
        <taxon>Dikarya</taxon>
        <taxon>Ascomycota</taxon>
        <taxon>Pezizomycotina</taxon>
        <taxon>Sordariomycetes</taxon>
        <taxon>Hypocreomycetidae</taxon>
        <taxon>Hypocreales</taxon>
        <taxon>Nectriaceae</taxon>
        <taxon>Dactylonectria</taxon>
    </lineage>
</organism>
<sequence length="292" mass="33093">MSSPTLEAITNVRNVVAEAALMHRERETFSADRLRRIERYGKRRKTGQRVRPSGDFITSVGFPDIQAQHEASVAAAAVKAQRSQLRSTRTIIIQEINALRARWREENEVLKTQGRPRLTFNQWLDQTDQTSQFVALETQRKEHNEILNKAPKRSFSDAQEQARRAPRPILAMDQNVWPDSDDEVEFRGIGPFGDDDDDVELVGFDDLGGDDLPGPETQLEITSSPPLDPLDPGDELDDDNLTLPPLPVTTPRISGYKRVKKVMREFREEQATIATRATSSQQGHTRRLRSTL</sequence>
<accession>A0A9P9DE91</accession>
<dbReference type="EMBL" id="JAGMUV010000028">
    <property type="protein sequence ID" value="KAH7117344.1"/>
    <property type="molecule type" value="Genomic_DNA"/>
</dbReference>
<gene>
    <name evidence="2" type="ORF">EDB81DRAFT_767161</name>
</gene>
<evidence type="ECO:0000256" key="1">
    <source>
        <dbReference type="SAM" id="MobiDB-lite"/>
    </source>
</evidence>
<feature type="compositionally biased region" description="Acidic residues" evidence="1">
    <location>
        <begin position="231"/>
        <end position="240"/>
    </location>
</feature>
<dbReference type="AlphaFoldDB" id="A0A9P9DE91"/>
<feature type="region of interest" description="Disordered" evidence="1">
    <location>
        <begin position="271"/>
        <end position="292"/>
    </location>
</feature>
<dbReference type="Proteomes" id="UP000738349">
    <property type="component" value="Unassembled WGS sequence"/>
</dbReference>
<feature type="compositionally biased region" description="Polar residues" evidence="1">
    <location>
        <begin position="272"/>
        <end position="283"/>
    </location>
</feature>
<comment type="caution">
    <text evidence="2">The sequence shown here is derived from an EMBL/GenBank/DDBJ whole genome shotgun (WGS) entry which is preliminary data.</text>
</comment>